<evidence type="ECO:0000259" key="5">
    <source>
        <dbReference type="SMART" id="SM00853"/>
    </source>
</evidence>
<dbReference type="InterPro" id="IPR038973">
    <property type="entry name" value="MutL/Mlh/Pms-like"/>
</dbReference>
<feature type="region of interest" description="Disordered" evidence="4">
    <location>
        <begin position="366"/>
        <end position="389"/>
    </location>
</feature>
<dbReference type="GO" id="GO:0016887">
    <property type="term" value="F:ATP hydrolysis activity"/>
    <property type="evidence" value="ECO:0007669"/>
    <property type="project" value="InterPro"/>
</dbReference>
<evidence type="ECO:0000256" key="1">
    <source>
        <dbReference type="ARBA" id="ARBA00006082"/>
    </source>
</evidence>
<dbReference type="FunFam" id="3.30.565.10:FF:000014">
    <property type="entry name" value="Mismatch repair endonuclease pms1, putative"/>
    <property type="match status" value="1"/>
</dbReference>
<dbReference type="InterPro" id="IPR013507">
    <property type="entry name" value="DNA_mismatch_S5_2-like"/>
</dbReference>
<dbReference type="Proteomes" id="UP001140094">
    <property type="component" value="Unassembled WGS sequence"/>
</dbReference>
<evidence type="ECO:0000256" key="2">
    <source>
        <dbReference type="ARBA" id="ARBA00022763"/>
    </source>
</evidence>
<comment type="similarity">
    <text evidence="1">Belongs to the DNA mismatch repair MutL/HexB family.</text>
</comment>
<feature type="compositionally biased region" description="Pro residues" evidence="4">
    <location>
        <begin position="493"/>
        <end position="512"/>
    </location>
</feature>
<dbReference type="Pfam" id="PF13589">
    <property type="entry name" value="HATPase_c_3"/>
    <property type="match status" value="1"/>
</dbReference>
<dbReference type="InterPro" id="IPR014790">
    <property type="entry name" value="MutL_C"/>
</dbReference>
<dbReference type="GO" id="GO:0005524">
    <property type="term" value="F:ATP binding"/>
    <property type="evidence" value="ECO:0007669"/>
    <property type="project" value="UniProtKB-KW"/>
</dbReference>
<dbReference type="PROSITE" id="PS00058">
    <property type="entry name" value="DNA_MISMATCH_REPAIR_1"/>
    <property type="match status" value="1"/>
</dbReference>
<dbReference type="InterPro" id="IPR036890">
    <property type="entry name" value="HATPase_C_sf"/>
</dbReference>
<gene>
    <name evidence="7" type="primary">PMS1</name>
    <name evidence="7" type="ORF">H4R20_004585</name>
</gene>
<reference evidence="7" key="1">
    <citation type="submission" date="2022-07" db="EMBL/GenBank/DDBJ databases">
        <title>Phylogenomic reconstructions and comparative analyses of Kickxellomycotina fungi.</title>
        <authorList>
            <person name="Reynolds N.K."/>
            <person name="Stajich J.E."/>
            <person name="Barry K."/>
            <person name="Grigoriev I.V."/>
            <person name="Crous P."/>
            <person name="Smith M.E."/>
        </authorList>
    </citation>
    <scope>NUCLEOTIDE SEQUENCE</scope>
    <source>
        <strain evidence="7">NRRL 1565</strain>
    </source>
</reference>
<dbReference type="Gene3D" id="3.30.1370.100">
    <property type="entry name" value="MutL, C-terminal domain, regulatory subdomain"/>
    <property type="match status" value="1"/>
</dbReference>
<accession>A0A9W8LSM7</accession>
<dbReference type="Gene3D" id="3.30.565.10">
    <property type="entry name" value="Histidine kinase-like ATPase, C-terminal domain"/>
    <property type="match status" value="1"/>
</dbReference>
<dbReference type="PANTHER" id="PTHR10073">
    <property type="entry name" value="DNA MISMATCH REPAIR PROTEIN MLH, PMS, MUTL"/>
    <property type="match status" value="1"/>
</dbReference>
<proteinExistence type="inferred from homology"/>
<protein>
    <recommendedName>
        <fullName evidence="3">DNA mismatch repair protein PMS1</fullName>
    </recommendedName>
</protein>
<organism evidence="7 8">
    <name type="scientific">Coemansia guatemalensis</name>
    <dbReference type="NCBI Taxonomy" id="2761395"/>
    <lineage>
        <taxon>Eukaryota</taxon>
        <taxon>Fungi</taxon>
        <taxon>Fungi incertae sedis</taxon>
        <taxon>Zoopagomycota</taxon>
        <taxon>Kickxellomycotina</taxon>
        <taxon>Kickxellomycetes</taxon>
        <taxon>Kickxellales</taxon>
        <taxon>Kickxellaceae</taxon>
        <taxon>Coemansia</taxon>
    </lineage>
</organism>
<keyword evidence="2" id="KW-0227">DNA damage</keyword>
<dbReference type="GO" id="GO:0032389">
    <property type="term" value="C:MutLalpha complex"/>
    <property type="evidence" value="ECO:0007669"/>
    <property type="project" value="TreeGrafter"/>
</dbReference>
<dbReference type="SUPFAM" id="SSF54211">
    <property type="entry name" value="Ribosomal protein S5 domain 2-like"/>
    <property type="match status" value="1"/>
</dbReference>
<evidence type="ECO:0000256" key="3">
    <source>
        <dbReference type="ARBA" id="ARBA00070941"/>
    </source>
</evidence>
<dbReference type="InterPro" id="IPR020568">
    <property type="entry name" value="Ribosomal_Su5_D2-typ_SF"/>
</dbReference>
<dbReference type="AlphaFoldDB" id="A0A9W8LSM7"/>
<evidence type="ECO:0000256" key="4">
    <source>
        <dbReference type="SAM" id="MobiDB-lite"/>
    </source>
</evidence>
<name>A0A9W8LSM7_9FUNG</name>
<evidence type="ECO:0000313" key="7">
    <source>
        <dbReference type="EMBL" id="KAJ2799049.1"/>
    </source>
</evidence>
<dbReference type="InterPro" id="IPR002099">
    <property type="entry name" value="MutL/Mlh/PMS"/>
</dbReference>
<feature type="domain" description="MutL C-terminal dimerisation" evidence="5">
    <location>
        <begin position="605"/>
        <end position="749"/>
    </location>
</feature>
<dbReference type="InterPro" id="IPR037198">
    <property type="entry name" value="MutL_C_sf"/>
</dbReference>
<dbReference type="FunFam" id="3.30.1370.100:FF:000001">
    <property type="entry name" value="Mismatch repair endonuclease pms1, putative"/>
    <property type="match status" value="1"/>
</dbReference>
<dbReference type="InterPro" id="IPR042121">
    <property type="entry name" value="MutL_C_regsub"/>
</dbReference>
<dbReference type="SUPFAM" id="SSF55874">
    <property type="entry name" value="ATPase domain of HSP90 chaperone/DNA topoisomerase II/histidine kinase"/>
    <property type="match status" value="1"/>
</dbReference>
<dbReference type="Gene3D" id="3.30.1540.20">
    <property type="entry name" value="MutL, C-terminal domain, dimerisation subdomain"/>
    <property type="match status" value="1"/>
</dbReference>
<evidence type="ECO:0000313" key="8">
    <source>
        <dbReference type="Proteomes" id="UP001140094"/>
    </source>
</evidence>
<sequence length="785" mass="86991">MTVDTGMHAIGKDTVRQLCAGQVIVDLATSVKELLENSLDAAATNVEIKLKDSGLASISVADNGQGIDEANFATLCRKHWTSKISSFEDLEGVETFGFRGEALSSLCAVANVTITTATRESAPMGVELEFDSNGELVSQKPMARERGTTVKLTGLFAKWPVRQQDLKKNIRREYLRLVSLIEQYAVISDGVRLSLTNQTRGGNTVSVRTMPQSDRLARLLTVFGTQMRPHIVHFEHQPTADSSEESQLDLSINGHISKPIPEAGRSASDRQFFFVNGRPCDFPKAKKLVNEMYRDHSPTRFPLYAIAVTINPRTIDVNLTPDKRTILIRHEPQLLAALRQALALVFEPSESVFNVSRVQTQLVPTSTPADSAADQPATIGAADSEPRDTLRTVTAETSVPGVIRCYVEQNQTGSSTRGVEAGQKRQAVGLSETDAAPLPTRPRLDDFESRQTAAADNTRPVAENVAMAPETRIPQPKAPTVLSEQSRAKAPVPNKPKQPRPQPQHQHQPPPQSKRLSTMVVGACRNRMQNDAHDWSSIAQRLRVKQARHLQQLEDSQQRQLAQEDEDANISEVEQGGIHNASNPEQANSALSRLIHKRDFAKMEIIGQFNHGFIVARLSQDLYIIDQHASDEKFNFEQLQQRAVIQSQPLIRPTILELSVVDESVAIEFQDTLMSNGFHIRVEEDAVPGKRVSLLSQPFIDQTLFNQQDLLELIGKLSVSPESAPRCERARRMFASRACRKSIMIGGPLSTAQMRSVVSNLSGLDHPWNCPHGRPTMRHLYRLPI</sequence>
<dbReference type="InterPro" id="IPR014762">
    <property type="entry name" value="DNA_mismatch_repair_CS"/>
</dbReference>
<dbReference type="SMART" id="SM01340">
    <property type="entry name" value="DNA_mis_repair"/>
    <property type="match status" value="1"/>
</dbReference>
<dbReference type="GO" id="GO:0030983">
    <property type="term" value="F:mismatched DNA binding"/>
    <property type="evidence" value="ECO:0007669"/>
    <property type="project" value="InterPro"/>
</dbReference>
<dbReference type="Pfam" id="PF08676">
    <property type="entry name" value="MutL_C"/>
    <property type="match status" value="1"/>
</dbReference>
<evidence type="ECO:0000259" key="6">
    <source>
        <dbReference type="SMART" id="SM01340"/>
    </source>
</evidence>
<dbReference type="SUPFAM" id="SSF118116">
    <property type="entry name" value="DNA mismatch repair protein MutL"/>
    <property type="match status" value="1"/>
</dbReference>
<feature type="region of interest" description="Disordered" evidence="4">
    <location>
        <begin position="412"/>
        <end position="516"/>
    </location>
</feature>
<dbReference type="GO" id="GO:0140664">
    <property type="term" value="F:ATP-dependent DNA damage sensor activity"/>
    <property type="evidence" value="ECO:0007669"/>
    <property type="project" value="InterPro"/>
</dbReference>
<dbReference type="NCBIfam" id="TIGR00585">
    <property type="entry name" value="mutl"/>
    <property type="match status" value="1"/>
</dbReference>
<keyword evidence="7" id="KW-0547">Nucleotide-binding</keyword>
<dbReference type="OrthoDB" id="10263226at2759"/>
<dbReference type="Gene3D" id="3.30.230.10">
    <property type="match status" value="1"/>
</dbReference>
<comment type="caution">
    <text evidence="7">The sequence shown here is derived from an EMBL/GenBank/DDBJ whole genome shotgun (WGS) entry which is preliminary data.</text>
</comment>
<dbReference type="CDD" id="cd16926">
    <property type="entry name" value="HATPase_MutL-MLH-PMS-like"/>
    <property type="match status" value="1"/>
</dbReference>
<dbReference type="PANTHER" id="PTHR10073:SF52">
    <property type="entry name" value="MISMATCH REPAIR ENDONUCLEASE PMS2"/>
    <property type="match status" value="1"/>
</dbReference>
<keyword evidence="7" id="KW-0067">ATP-binding</keyword>
<dbReference type="GO" id="GO:0000710">
    <property type="term" value="P:meiotic mismatch repair"/>
    <property type="evidence" value="ECO:0007669"/>
    <property type="project" value="UniProtKB-ARBA"/>
</dbReference>
<dbReference type="Pfam" id="PF01119">
    <property type="entry name" value="DNA_mis_repair"/>
    <property type="match status" value="1"/>
</dbReference>
<keyword evidence="8" id="KW-1185">Reference proteome</keyword>
<feature type="domain" description="DNA mismatch repair protein S5" evidence="6">
    <location>
        <begin position="219"/>
        <end position="347"/>
    </location>
</feature>
<dbReference type="InterPro" id="IPR042120">
    <property type="entry name" value="MutL_C_dimsub"/>
</dbReference>
<dbReference type="SMART" id="SM00853">
    <property type="entry name" value="MutL_C"/>
    <property type="match status" value="1"/>
</dbReference>
<dbReference type="EMBL" id="JANBUO010001260">
    <property type="protein sequence ID" value="KAJ2799049.1"/>
    <property type="molecule type" value="Genomic_DNA"/>
</dbReference>
<dbReference type="InterPro" id="IPR014721">
    <property type="entry name" value="Ribsml_uS5_D2-typ_fold_subgr"/>
</dbReference>